<comment type="subcellular location">
    <subcellularLocation>
        <location evidence="1">Membrane</location>
        <topology evidence="1">Multi-pass membrane protein</topology>
    </subcellularLocation>
</comment>
<feature type="transmembrane region" description="Helical" evidence="5">
    <location>
        <begin position="209"/>
        <end position="226"/>
    </location>
</feature>
<evidence type="ECO:0000313" key="6">
    <source>
        <dbReference type="EMBL" id="MDE5418974.1"/>
    </source>
</evidence>
<dbReference type="Proteomes" id="UP001528920">
    <property type="component" value="Unassembled WGS sequence"/>
</dbReference>
<protein>
    <submittedName>
        <fullName evidence="6">Hemolysin III family protein</fullName>
    </submittedName>
</protein>
<dbReference type="PANTHER" id="PTHR20855:SF3">
    <property type="entry name" value="LD03007P"/>
    <property type="match status" value="1"/>
</dbReference>
<dbReference type="PANTHER" id="PTHR20855">
    <property type="entry name" value="ADIPOR/PROGESTIN RECEPTOR-RELATED"/>
    <property type="match status" value="1"/>
</dbReference>
<accession>A0ABT5VU62</accession>
<organism evidence="6 7">
    <name type="scientific">Paralabilibaculum antarcticum</name>
    <dbReference type="NCBI Taxonomy" id="2912572"/>
    <lineage>
        <taxon>Bacteria</taxon>
        <taxon>Pseudomonadati</taxon>
        <taxon>Bacteroidota</taxon>
        <taxon>Bacteroidia</taxon>
        <taxon>Marinilabiliales</taxon>
        <taxon>Marinifilaceae</taxon>
        <taxon>Paralabilibaculum</taxon>
    </lineage>
</organism>
<feature type="transmembrane region" description="Helical" evidence="5">
    <location>
        <begin position="178"/>
        <end position="197"/>
    </location>
</feature>
<keyword evidence="7" id="KW-1185">Reference proteome</keyword>
<keyword evidence="4 5" id="KW-0472">Membrane</keyword>
<name>A0ABT5VU62_9BACT</name>
<proteinExistence type="predicted"/>
<evidence type="ECO:0000256" key="5">
    <source>
        <dbReference type="SAM" id="Phobius"/>
    </source>
</evidence>
<feature type="transmembrane region" description="Helical" evidence="5">
    <location>
        <begin position="153"/>
        <end position="171"/>
    </location>
</feature>
<evidence type="ECO:0000256" key="4">
    <source>
        <dbReference type="ARBA" id="ARBA00023136"/>
    </source>
</evidence>
<keyword evidence="3 5" id="KW-1133">Transmembrane helix</keyword>
<feature type="transmembrane region" description="Helical" evidence="5">
    <location>
        <begin position="233"/>
        <end position="253"/>
    </location>
</feature>
<dbReference type="EMBL" id="JAKJSC010000002">
    <property type="protein sequence ID" value="MDE5418974.1"/>
    <property type="molecule type" value="Genomic_DNA"/>
</dbReference>
<dbReference type="Pfam" id="PF03006">
    <property type="entry name" value="HlyIII"/>
    <property type="match status" value="1"/>
</dbReference>
<evidence type="ECO:0000256" key="1">
    <source>
        <dbReference type="ARBA" id="ARBA00004141"/>
    </source>
</evidence>
<dbReference type="InterPro" id="IPR004254">
    <property type="entry name" value="AdipoR/HlyIII-related"/>
</dbReference>
<gene>
    <name evidence="6" type="ORF">L3049_13290</name>
</gene>
<evidence type="ECO:0000256" key="3">
    <source>
        <dbReference type="ARBA" id="ARBA00022989"/>
    </source>
</evidence>
<reference evidence="6 7" key="1">
    <citation type="submission" date="2022-01" db="EMBL/GenBank/DDBJ databases">
        <title>Labilibaculum sp. nov, a marine bacterium isolated from Antarctica.</title>
        <authorList>
            <person name="Dai W."/>
        </authorList>
    </citation>
    <scope>NUCLEOTIDE SEQUENCE [LARGE SCALE GENOMIC DNA]</scope>
    <source>
        <strain evidence="6 7">DW002</strain>
    </source>
</reference>
<keyword evidence="2 5" id="KW-0812">Transmembrane</keyword>
<comment type="caution">
    <text evidence="6">The sequence shown here is derived from an EMBL/GenBank/DDBJ whole genome shotgun (WGS) entry which is preliminary data.</text>
</comment>
<feature type="transmembrane region" description="Helical" evidence="5">
    <location>
        <begin position="88"/>
        <end position="107"/>
    </location>
</feature>
<dbReference type="RefSeq" id="WP_275110303.1">
    <property type="nucleotide sequence ID" value="NZ_JAKJSC010000002.1"/>
</dbReference>
<evidence type="ECO:0000313" key="7">
    <source>
        <dbReference type="Proteomes" id="UP001528920"/>
    </source>
</evidence>
<feature type="transmembrane region" description="Helical" evidence="5">
    <location>
        <begin position="128"/>
        <end position="147"/>
    </location>
</feature>
<sequence length="256" mass="29545">MSINFAACKLLMNLAVYNKNTSLNSDKKYMKWLMLLISWAGEEKKRASKDRESAHELGNWISHLLGLVFGIPAGVWLLSIAWETQSMSGIIACLLFVLAFNLLYFSSSLYHYMYGKPNRLLYRKLDHISIFFMIAGTYTPFLVIYLTNSVGELYLIILWALVVVGIVYKIFLMGKFRWISLMLYLSMAWVLIFNFPAFSSALPALCLKWIIIGGVFYMLGVIFYVWKKIPFNHLIWHLFVCGGSLSHFIAVYYCIL</sequence>
<evidence type="ECO:0000256" key="2">
    <source>
        <dbReference type="ARBA" id="ARBA00022692"/>
    </source>
</evidence>
<feature type="transmembrane region" description="Helical" evidence="5">
    <location>
        <begin position="60"/>
        <end position="82"/>
    </location>
</feature>